<dbReference type="InParanoid" id="A0A1E1LIC1"/>
<feature type="region of interest" description="Disordered" evidence="1">
    <location>
        <begin position="1"/>
        <end position="80"/>
    </location>
</feature>
<proteinExistence type="predicted"/>
<feature type="compositionally biased region" description="Polar residues" evidence="1">
    <location>
        <begin position="478"/>
        <end position="490"/>
    </location>
</feature>
<feature type="compositionally biased region" description="Low complexity" evidence="1">
    <location>
        <begin position="39"/>
        <end position="51"/>
    </location>
</feature>
<evidence type="ECO:0000256" key="1">
    <source>
        <dbReference type="SAM" id="MobiDB-lite"/>
    </source>
</evidence>
<evidence type="ECO:0000313" key="2">
    <source>
        <dbReference type="EMBL" id="CZT10267.1"/>
    </source>
</evidence>
<feature type="compositionally biased region" description="Basic residues" evidence="1">
    <location>
        <begin position="103"/>
        <end position="116"/>
    </location>
</feature>
<dbReference type="GO" id="GO:0001181">
    <property type="term" value="F:RNA polymerase I general transcription initiation factor activity"/>
    <property type="evidence" value="ECO:0007669"/>
    <property type="project" value="TreeGrafter"/>
</dbReference>
<feature type="compositionally biased region" description="Acidic residues" evidence="1">
    <location>
        <begin position="642"/>
        <end position="665"/>
    </location>
</feature>
<dbReference type="Proteomes" id="UP000178129">
    <property type="component" value="Unassembled WGS sequence"/>
</dbReference>
<comment type="caution">
    <text evidence="2">The sequence shown here is derived from an EMBL/GenBank/DDBJ whole genome shotgun (WGS) entry which is preliminary data.</text>
</comment>
<gene>
    <name evidence="2" type="ORF">RCO7_02927</name>
</gene>
<organism evidence="2 3">
    <name type="scientific">Rhynchosporium graminicola</name>
    <dbReference type="NCBI Taxonomy" id="2792576"/>
    <lineage>
        <taxon>Eukaryota</taxon>
        <taxon>Fungi</taxon>
        <taxon>Dikarya</taxon>
        <taxon>Ascomycota</taxon>
        <taxon>Pezizomycotina</taxon>
        <taxon>Leotiomycetes</taxon>
        <taxon>Helotiales</taxon>
        <taxon>Ploettnerulaceae</taxon>
        <taxon>Rhynchosporium</taxon>
    </lineage>
</organism>
<dbReference type="EMBL" id="FJUW01000054">
    <property type="protein sequence ID" value="CZT10267.1"/>
    <property type="molecule type" value="Genomic_DNA"/>
</dbReference>
<dbReference type="GO" id="GO:0042790">
    <property type="term" value="P:nucleolar large rRNA transcription by RNA polymerase I"/>
    <property type="evidence" value="ECO:0007669"/>
    <property type="project" value="InterPro"/>
</dbReference>
<keyword evidence="3" id="KW-1185">Reference proteome</keyword>
<evidence type="ECO:0008006" key="4">
    <source>
        <dbReference type="Google" id="ProtNLM"/>
    </source>
</evidence>
<dbReference type="SUPFAM" id="SSF46689">
    <property type="entry name" value="Homeodomain-like"/>
    <property type="match status" value="1"/>
</dbReference>
<feature type="compositionally biased region" description="Basic and acidic residues" evidence="1">
    <location>
        <begin position="672"/>
        <end position="688"/>
    </location>
</feature>
<feature type="compositionally biased region" description="Low complexity" evidence="1">
    <location>
        <begin position="512"/>
        <end position="521"/>
    </location>
</feature>
<dbReference type="GO" id="GO:0000500">
    <property type="term" value="C:RNA polymerase I upstream activating factor complex"/>
    <property type="evidence" value="ECO:0007669"/>
    <property type="project" value="InterPro"/>
</dbReference>
<dbReference type="GO" id="GO:0000182">
    <property type="term" value="F:rDNA binding"/>
    <property type="evidence" value="ECO:0007669"/>
    <property type="project" value="TreeGrafter"/>
</dbReference>
<dbReference type="PANTHER" id="PTHR28079:SF1">
    <property type="entry name" value="RNA POLYMERASE I-SPECIFIC TRANSCRIPTION INITIATION FACTOR RRN5"/>
    <property type="match status" value="1"/>
</dbReference>
<name>A0A1E1LIC1_9HELO</name>
<dbReference type="PANTHER" id="PTHR28079">
    <property type="entry name" value="RNA POLYMERASE I-SPECIFIC TRANSCRIPTION INITIATION FACTOR RRN5"/>
    <property type="match status" value="1"/>
</dbReference>
<dbReference type="STRING" id="914237.A0A1E1LIC1"/>
<feature type="region of interest" description="Disordered" evidence="1">
    <location>
        <begin position="438"/>
        <end position="537"/>
    </location>
</feature>
<feature type="region of interest" description="Disordered" evidence="1">
    <location>
        <begin position="101"/>
        <end position="121"/>
    </location>
</feature>
<evidence type="ECO:0000313" key="3">
    <source>
        <dbReference type="Proteomes" id="UP000178129"/>
    </source>
</evidence>
<feature type="compositionally biased region" description="Basic and acidic residues" evidence="1">
    <location>
        <begin position="455"/>
        <end position="469"/>
    </location>
</feature>
<dbReference type="AlphaFoldDB" id="A0A1E1LIC1"/>
<reference evidence="3" key="1">
    <citation type="submission" date="2016-03" db="EMBL/GenBank/DDBJ databases">
        <authorList>
            <person name="Ploux O."/>
        </authorList>
    </citation>
    <scope>NUCLEOTIDE SEQUENCE [LARGE SCALE GENOMIC DNA]</scope>
    <source>
        <strain evidence="3">UK7</strain>
    </source>
</reference>
<sequence length="704" mass="79334">MDLDERKYTRKALFPDESSDSAFEISENGQSHDDDDDAFSASRAGSGKARSNMTNRSGGTKTILSGSGLNQSSDLSPEKEVFEDAAQWAANFKAPKLEEIKTPRRRSCGGKKRKAPKPPAETRVKRLKSFYSNDYRELLNTEIQEAASNIADNERLRWSQIGVSIWTAEEKAIVFVALARLGREDVRGIADLVATKSQHEVQEYINLLHQGAMEKRQNVYQLTTPADLPIAVEVSDECAAILERAGDALAAHQELAEEKVEKAKWGDSWLINQEVAVQMGKKRKQESGEEEMQEVFPAANLLELSNWIELSERIFMNPGVSREEDNWQTIAEPEETPAVRATAFEDFHSLAYNLTKRLVSTALFCCMSRLRARGFNKGKHAEVNADDVDAALKILRLKSDSHYYWCGVAKRSNLQVINDEYKDAVIMSHREVELVLQERHPKMRSRSASRVPSRVRSEQPEHSLHRPDQAEEIDSSPPDVNQVDSDSNMESEYASLPNTDEEFMSSPPPSSPLSSSESRLSATGVASPDTQEVAEAAQDAHTEAYDMYASQKEEIRLWNLLKQAAPIEFSLNLVSEKAPKGVRDNLAERENWRNHTEYVNEWEDVVIPVTQEAFARNRRRISRVAKRRDQRVEAGVNVDLDADNYDWEDEDGDEGDVQADEEEDLAATRNPEGPKDVTDKGSDDEHLQVESPRQQSPGYRSKDH</sequence>
<dbReference type="GO" id="GO:0006361">
    <property type="term" value="P:transcription initiation at RNA polymerase I promoter"/>
    <property type="evidence" value="ECO:0007669"/>
    <property type="project" value="TreeGrafter"/>
</dbReference>
<dbReference type="InterPro" id="IPR009057">
    <property type="entry name" value="Homeodomain-like_sf"/>
</dbReference>
<protein>
    <recommendedName>
        <fullName evidence="4">SANT domain-containing protein</fullName>
    </recommendedName>
</protein>
<dbReference type="InterPro" id="IPR039601">
    <property type="entry name" value="Rrn5"/>
</dbReference>
<feature type="compositionally biased region" description="Polar residues" evidence="1">
    <location>
        <begin position="52"/>
        <end position="75"/>
    </location>
</feature>
<feature type="region of interest" description="Disordered" evidence="1">
    <location>
        <begin position="642"/>
        <end position="704"/>
    </location>
</feature>
<accession>A0A1E1LIC1</accession>